<dbReference type="SUPFAM" id="SSF53850">
    <property type="entry name" value="Periplasmic binding protein-like II"/>
    <property type="match status" value="1"/>
</dbReference>
<dbReference type="PANTHER" id="PTHR30126">
    <property type="entry name" value="HTH-TYPE TRANSCRIPTIONAL REGULATOR"/>
    <property type="match status" value="1"/>
</dbReference>
<evidence type="ECO:0000256" key="4">
    <source>
        <dbReference type="ARBA" id="ARBA00023163"/>
    </source>
</evidence>
<dbReference type="Gene3D" id="3.40.190.290">
    <property type="match status" value="1"/>
</dbReference>
<reference evidence="6 8" key="1">
    <citation type="submission" date="2015-11" db="EMBL/GenBank/DDBJ databases">
        <title>Expanding the genomic diversity of Burkholderia species for the development of highly accurate diagnostics.</title>
        <authorList>
            <person name="Sahl J."/>
            <person name="Keim P."/>
            <person name="Wagner D."/>
        </authorList>
    </citation>
    <scope>NUCLEOTIDE SEQUENCE [LARGE SCALE GENOMIC DNA]</scope>
    <source>
        <strain evidence="6 8">MSMB1960WGS</strain>
    </source>
</reference>
<dbReference type="Pfam" id="PF00126">
    <property type="entry name" value="HTH_1"/>
    <property type="match status" value="1"/>
</dbReference>
<evidence type="ECO:0000313" key="6">
    <source>
        <dbReference type="EMBL" id="KWA55834.1"/>
    </source>
</evidence>
<dbReference type="GO" id="GO:0000976">
    <property type="term" value="F:transcription cis-regulatory region binding"/>
    <property type="evidence" value="ECO:0007669"/>
    <property type="project" value="TreeGrafter"/>
</dbReference>
<proteinExistence type="inferred from homology"/>
<comment type="caution">
    <text evidence="6">The sequence shown here is derived from an EMBL/GenBank/DDBJ whole genome shotgun (WGS) entry which is preliminary data.</text>
</comment>
<dbReference type="InterPro" id="IPR000847">
    <property type="entry name" value="LysR_HTH_N"/>
</dbReference>
<gene>
    <name evidence="7" type="ORF">DF017_09985</name>
    <name evidence="6" type="ORF">WT44_26135</name>
</gene>
<dbReference type="AlphaFoldDB" id="A0A104QZX0"/>
<dbReference type="PRINTS" id="PR00039">
    <property type="entry name" value="HTHLYSR"/>
</dbReference>
<dbReference type="Pfam" id="PF03466">
    <property type="entry name" value="LysR_substrate"/>
    <property type="match status" value="1"/>
</dbReference>
<evidence type="ECO:0000313" key="7">
    <source>
        <dbReference type="EMBL" id="RQY94883.1"/>
    </source>
</evidence>
<keyword evidence="4" id="KW-0804">Transcription</keyword>
<keyword evidence="3" id="KW-0238">DNA-binding</keyword>
<dbReference type="PANTHER" id="PTHR30126:SF40">
    <property type="entry name" value="HTH-TYPE TRANSCRIPTIONAL REGULATOR GLTR"/>
    <property type="match status" value="1"/>
</dbReference>
<accession>A0A104QZX0</accession>
<dbReference type="PROSITE" id="PS50931">
    <property type="entry name" value="HTH_LYSR"/>
    <property type="match status" value="1"/>
</dbReference>
<dbReference type="InterPro" id="IPR036388">
    <property type="entry name" value="WH-like_DNA-bd_sf"/>
</dbReference>
<dbReference type="Proteomes" id="UP000068603">
    <property type="component" value="Unassembled WGS sequence"/>
</dbReference>
<dbReference type="GO" id="GO:0003700">
    <property type="term" value="F:DNA-binding transcription factor activity"/>
    <property type="evidence" value="ECO:0007669"/>
    <property type="project" value="InterPro"/>
</dbReference>
<evidence type="ECO:0000256" key="2">
    <source>
        <dbReference type="ARBA" id="ARBA00023015"/>
    </source>
</evidence>
<evidence type="ECO:0000256" key="3">
    <source>
        <dbReference type="ARBA" id="ARBA00023125"/>
    </source>
</evidence>
<keyword evidence="9" id="KW-1185">Reference proteome</keyword>
<dbReference type="EMBL" id="QTPM01000009">
    <property type="protein sequence ID" value="RQY94883.1"/>
    <property type="molecule type" value="Genomic_DNA"/>
</dbReference>
<dbReference type="InterPro" id="IPR036390">
    <property type="entry name" value="WH_DNA-bd_sf"/>
</dbReference>
<feature type="domain" description="HTH lysR-type" evidence="5">
    <location>
        <begin position="1"/>
        <end position="58"/>
    </location>
</feature>
<dbReference type="FunFam" id="1.10.10.10:FF:000001">
    <property type="entry name" value="LysR family transcriptional regulator"/>
    <property type="match status" value="1"/>
</dbReference>
<comment type="similarity">
    <text evidence="1">Belongs to the LysR transcriptional regulatory family.</text>
</comment>
<evidence type="ECO:0000313" key="8">
    <source>
        <dbReference type="Proteomes" id="UP000068603"/>
    </source>
</evidence>
<dbReference type="SUPFAM" id="SSF46785">
    <property type="entry name" value="Winged helix' DNA-binding domain"/>
    <property type="match status" value="1"/>
</dbReference>
<evidence type="ECO:0000313" key="9">
    <source>
        <dbReference type="Proteomes" id="UP000281098"/>
    </source>
</evidence>
<sequence>MDLQALKIFKAVADEGGIARAATVLNCVQSNVSTRLRQLEAQLGIALFYRVNGRLVITNEGSQLLGYAERILQLADEARSIVKGGGEPAGKLRIGATEATAAARLPRMLAGFHQRYPKVDMSIETGSIEQITRAVIGHRLDVALVPAPVVSDELADEAAFDEELLLITAHSHPAVTSAADLRDCSFLAFRSDGSHRARFERWLEGEGLKPRIVLEFGALEVIIACVGAGMGVSLMPRSLIERRDLTNVIKCHAMLPDVARNQVRFVWRKDIAQHSARDAFIRNLKGHELRAS</sequence>
<reference evidence="7 9" key="2">
    <citation type="submission" date="2018-08" db="EMBL/GenBank/DDBJ databases">
        <title>Comparative analysis of Burkholderia isolates from Puerto Rico.</title>
        <authorList>
            <person name="Hall C."/>
            <person name="Sahl J."/>
            <person name="Wagner D."/>
        </authorList>
    </citation>
    <scope>NUCLEOTIDE SEQUENCE [LARGE SCALE GENOMIC DNA]</scope>
    <source>
        <strain evidence="7 9">Bp8966</strain>
    </source>
</reference>
<dbReference type="STRING" id="1503054.WT74_03825"/>
<keyword evidence="2" id="KW-0805">Transcription regulation</keyword>
<dbReference type="EMBL" id="LPHB01000071">
    <property type="protein sequence ID" value="KWA55834.1"/>
    <property type="molecule type" value="Genomic_DNA"/>
</dbReference>
<organism evidence="6">
    <name type="scientific">Burkholderia stagnalis</name>
    <dbReference type="NCBI Taxonomy" id="1503054"/>
    <lineage>
        <taxon>Bacteria</taxon>
        <taxon>Pseudomonadati</taxon>
        <taxon>Pseudomonadota</taxon>
        <taxon>Betaproteobacteria</taxon>
        <taxon>Burkholderiales</taxon>
        <taxon>Burkholderiaceae</taxon>
        <taxon>Burkholderia</taxon>
        <taxon>Burkholderia cepacia complex</taxon>
    </lineage>
</organism>
<dbReference type="KEGG" id="bstg:WT74_03825"/>
<evidence type="ECO:0000259" key="5">
    <source>
        <dbReference type="PROSITE" id="PS50931"/>
    </source>
</evidence>
<dbReference type="InterPro" id="IPR005119">
    <property type="entry name" value="LysR_subst-bd"/>
</dbReference>
<dbReference type="Gene3D" id="1.10.10.10">
    <property type="entry name" value="Winged helix-like DNA-binding domain superfamily/Winged helix DNA-binding domain"/>
    <property type="match status" value="1"/>
</dbReference>
<name>A0A104QZX0_9BURK</name>
<dbReference type="Proteomes" id="UP000281098">
    <property type="component" value="Unassembled WGS sequence"/>
</dbReference>
<protein>
    <submittedName>
        <fullName evidence="6">LysR family transcriptional regulator</fullName>
    </submittedName>
</protein>
<evidence type="ECO:0000256" key="1">
    <source>
        <dbReference type="ARBA" id="ARBA00009437"/>
    </source>
</evidence>